<evidence type="ECO:0000259" key="8">
    <source>
        <dbReference type="PROSITE" id="PS50887"/>
    </source>
</evidence>
<proteinExistence type="predicted"/>
<comment type="subcellular location">
    <subcellularLocation>
        <location evidence="1">Cell membrane</location>
        <topology evidence="1">Multi-pass membrane protein</topology>
    </subcellularLocation>
</comment>
<dbReference type="GO" id="GO:0005886">
    <property type="term" value="C:plasma membrane"/>
    <property type="evidence" value="ECO:0007669"/>
    <property type="project" value="UniProtKB-SubCell"/>
</dbReference>
<dbReference type="AlphaFoldDB" id="E6PEG8"/>
<evidence type="ECO:0000256" key="6">
    <source>
        <dbReference type="SAM" id="Phobius"/>
    </source>
</evidence>
<feature type="transmembrane region" description="Helical" evidence="6">
    <location>
        <begin position="32"/>
        <end position="57"/>
    </location>
</feature>
<dbReference type="SMART" id="SM00267">
    <property type="entry name" value="GGDEF"/>
    <property type="match status" value="1"/>
</dbReference>
<feature type="transmembrane region" description="Helical" evidence="6">
    <location>
        <begin position="195"/>
        <end position="216"/>
    </location>
</feature>
<keyword evidence="3 6" id="KW-0812">Transmembrane</keyword>
<feature type="transmembrane region" description="Helical" evidence="6">
    <location>
        <begin position="150"/>
        <end position="171"/>
    </location>
</feature>
<dbReference type="PROSITE" id="PS50883">
    <property type="entry name" value="EAL"/>
    <property type="match status" value="1"/>
</dbReference>
<dbReference type="Pfam" id="PF00563">
    <property type="entry name" value="EAL"/>
    <property type="match status" value="1"/>
</dbReference>
<dbReference type="NCBIfam" id="TIGR00254">
    <property type="entry name" value="GGDEF"/>
    <property type="match status" value="1"/>
</dbReference>
<reference evidence="9" key="1">
    <citation type="submission" date="2009-10" db="EMBL/GenBank/DDBJ databases">
        <title>Diversity of trophic interactions inside an arsenic-rich microbial ecosystem.</title>
        <authorList>
            <person name="Bertin P.N."/>
            <person name="Heinrich-Salmeron A."/>
            <person name="Pelletier E."/>
            <person name="Goulhen-Chollet F."/>
            <person name="Arsene-Ploetze F."/>
            <person name="Gallien S."/>
            <person name="Calteau A."/>
            <person name="Vallenet D."/>
            <person name="Casiot C."/>
            <person name="Chane-Woon-Ming B."/>
            <person name="Giloteaux L."/>
            <person name="Barakat M."/>
            <person name="Bonnefoy V."/>
            <person name="Bruneel O."/>
            <person name="Chandler M."/>
            <person name="Cleiss J."/>
            <person name="Duran R."/>
            <person name="Elbaz-Poulichet F."/>
            <person name="Fonknechten N."/>
            <person name="Lauga B."/>
            <person name="Mornico D."/>
            <person name="Ortet P."/>
            <person name="Schaeffer C."/>
            <person name="Siguier P."/>
            <person name="Alexander Thil Smith A."/>
            <person name="Van Dorsselaer A."/>
            <person name="Weissenbach J."/>
            <person name="Medigue C."/>
            <person name="Le Paslier D."/>
        </authorList>
    </citation>
    <scope>NUCLEOTIDE SEQUENCE</scope>
</reference>
<dbReference type="PANTHER" id="PTHR33121:SF70">
    <property type="entry name" value="SIGNALING PROTEIN YKOW"/>
    <property type="match status" value="1"/>
</dbReference>
<dbReference type="CDD" id="cd01949">
    <property type="entry name" value="GGDEF"/>
    <property type="match status" value="1"/>
</dbReference>
<sequence length="717" mass="79784">MQSIAVVAIYLAAWVGSDLLGAFYNGSHGTFYPWYLGAALTFYLIYTFGYEYAPLAVLAEITRPVLFPSTAHLRFIDYLEFGAIAAVGYSLVVLVLKRILAIRLPFETFQDAANFCGVAIVAPLILALIPGAIAVSIFGGGWQHFLREVVSFWVGDTLGLLVLVPILATYVTPRIMPNPDEAPAPVFDIKVRERLLLYATVVGATLLGYAAVLTGVSGDPLRYFVFLPLMWMAARGGLRLAIPGIFLTDALTSILNYIFPTTSIHPIDLQTFIVISAISSLSVGALVDQRARAERQTRALAFTNSLSGLPNRRGLERWLERTEGALLLALIDIDHMKLTNEGLTRAAGDELLKRIAERCNDFSGADFIAHVSADEFAMAVRGGMETAQALGQRIGEIFEEPIAVEEHELYVSVSIGIAFANGPTDYEEVLRHADLAMYRAKQSGRGRAVLYSPDLADEKRTLSLATELHAAVRNREFVLFYQPIFEFIGENLRCTGVEALLRWNHPRLGFLEPAAFLDFLENMTLAERVGLWVLGEAARQAREWLDADIDLQVWINLFPRQALDPQLPNQIKTLLDEHGLSPSRFVLEIVERVIAEDTNDIERAVRALRNLGTMTAIDDFGTGHSSLARLREVPVDVMKIDQQFVARCEIDDKASGVVQAVLKIAQELRLRPLAEGIENEAQLERLRFYGCRYVQGYFLARPMRADDFFRWLTATRV</sequence>
<protein>
    <submittedName>
        <fullName evidence="9">Uncharacterized protein</fullName>
    </submittedName>
</protein>
<evidence type="ECO:0000259" key="7">
    <source>
        <dbReference type="PROSITE" id="PS50883"/>
    </source>
</evidence>
<evidence type="ECO:0000313" key="9">
    <source>
        <dbReference type="EMBL" id="CBH74853.1"/>
    </source>
</evidence>
<evidence type="ECO:0000256" key="1">
    <source>
        <dbReference type="ARBA" id="ARBA00004651"/>
    </source>
</evidence>
<dbReference type="InterPro" id="IPR043128">
    <property type="entry name" value="Rev_trsase/Diguanyl_cyclase"/>
</dbReference>
<dbReference type="CDD" id="cd01948">
    <property type="entry name" value="EAL"/>
    <property type="match status" value="1"/>
</dbReference>
<evidence type="ECO:0000256" key="5">
    <source>
        <dbReference type="ARBA" id="ARBA00023136"/>
    </source>
</evidence>
<dbReference type="Gene3D" id="3.20.20.450">
    <property type="entry name" value="EAL domain"/>
    <property type="match status" value="1"/>
</dbReference>
<dbReference type="PANTHER" id="PTHR33121">
    <property type="entry name" value="CYCLIC DI-GMP PHOSPHODIESTERASE PDEF"/>
    <property type="match status" value="1"/>
</dbReference>
<dbReference type="SUPFAM" id="SSF55073">
    <property type="entry name" value="Nucleotide cyclase"/>
    <property type="match status" value="1"/>
</dbReference>
<evidence type="ECO:0000256" key="4">
    <source>
        <dbReference type="ARBA" id="ARBA00022989"/>
    </source>
</evidence>
<dbReference type="Gene3D" id="3.30.70.270">
    <property type="match status" value="1"/>
</dbReference>
<dbReference type="InterPro" id="IPR050706">
    <property type="entry name" value="Cyclic-di-GMP_PDE-like"/>
</dbReference>
<keyword evidence="5 6" id="KW-0472">Membrane</keyword>
<dbReference type="SMART" id="SM00052">
    <property type="entry name" value="EAL"/>
    <property type="match status" value="1"/>
</dbReference>
<feature type="transmembrane region" description="Helical" evidence="6">
    <location>
        <begin position="112"/>
        <end position="138"/>
    </location>
</feature>
<evidence type="ECO:0000256" key="2">
    <source>
        <dbReference type="ARBA" id="ARBA00022475"/>
    </source>
</evidence>
<organism evidence="9">
    <name type="scientific">mine drainage metagenome</name>
    <dbReference type="NCBI Taxonomy" id="410659"/>
    <lineage>
        <taxon>unclassified sequences</taxon>
        <taxon>metagenomes</taxon>
        <taxon>ecological metagenomes</taxon>
    </lineage>
</organism>
<feature type="transmembrane region" description="Helical" evidence="6">
    <location>
        <begin position="271"/>
        <end position="288"/>
    </location>
</feature>
<dbReference type="InterPro" id="IPR001633">
    <property type="entry name" value="EAL_dom"/>
</dbReference>
<evidence type="ECO:0000256" key="3">
    <source>
        <dbReference type="ARBA" id="ARBA00022692"/>
    </source>
</evidence>
<feature type="transmembrane region" description="Helical" evidence="6">
    <location>
        <begin position="78"/>
        <end position="100"/>
    </location>
</feature>
<dbReference type="EMBL" id="CABL01000005">
    <property type="protein sequence ID" value="CBH74853.1"/>
    <property type="molecule type" value="Genomic_DNA"/>
</dbReference>
<dbReference type="PROSITE" id="PS50887">
    <property type="entry name" value="GGDEF"/>
    <property type="match status" value="1"/>
</dbReference>
<keyword evidence="4 6" id="KW-1133">Transmembrane helix</keyword>
<feature type="domain" description="GGDEF" evidence="8">
    <location>
        <begin position="324"/>
        <end position="453"/>
    </location>
</feature>
<dbReference type="InterPro" id="IPR000160">
    <property type="entry name" value="GGDEF_dom"/>
</dbReference>
<dbReference type="Pfam" id="PF00990">
    <property type="entry name" value="GGDEF"/>
    <property type="match status" value="1"/>
</dbReference>
<comment type="caution">
    <text evidence="9">The sequence shown here is derived from an EMBL/GenBank/DDBJ whole genome shotgun (WGS) entry which is preliminary data.</text>
</comment>
<feature type="transmembrane region" description="Helical" evidence="6">
    <location>
        <begin position="237"/>
        <end position="259"/>
    </location>
</feature>
<feature type="domain" description="EAL" evidence="7">
    <location>
        <begin position="461"/>
        <end position="716"/>
    </location>
</feature>
<dbReference type="GO" id="GO:0071111">
    <property type="term" value="F:cyclic-guanylate-specific phosphodiesterase activity"/>
    <property type="evidence" value="ECO:0007669"/>
    <property type="project" value="InterPro"/>
</dbReference>
<name>E6PEG8_9ZZZZ</name>
<keyword evidence="2" id="KW-1003">Cell membrane</keyword>
<dbReference type="InterPro" id="IPR007895">
    <property type="entry name" value="MASE1"/>
</dbReference>
<dbReference type="InterPro" id="IPR035919">
    <property type="entry name" value="EAL_sf"/>
</dbReference>
<gene>
    <name evidence="9" type="ORF">CARN1_0028</name>
</gene>
<dbReference type="Pfam" id="PF05231">
    <property type="entry name" value="MASE1"/>
    <property type="match status" value="1"/>
</dbReference>
<dbReference type="InterPro" id="IPR029787">
    <property type="entry name" value="Nucleotide_cyclase"/>
</dbReference>
<dbReference type="SUPFAM" id="SSF141868">
    <property type="entry name" value="EAL domain-like"/>
    <property type="match status" value="1"/>
</dbReference>
<accession>E6PEG8</accession>